<dbReference type="PANTHER" id="PTHR30222:SF17">
    <property type="entry name" value="SPERMIDINE_PUTRESCINE-BINDING PERIPLASMIC PROTEIN"/>
    <property type="match status" value="1"/>
</dbReference>
<dbReference type="Gene3D" id="3.40.190.10">
    <property type="entry name" value="Periplasmic binding protein-like II"/>
    <property type="match status" value="2"/>
</dbReference>
<evidence type="ECO:0000313" key="7">
    <source>
        <dbReference type="Proteomes" id="UP000683511"/>
    </source>
</evidence>
<dbReference type="KEGG" id="rsin:B6N60_03351"/>
<dbReference type="GO" id="GO:0042597">
    <property type="term" value="C:periplasmic space"/>
    <property type="evidence" value="ECO:0007669"/>
    <property type="project" value="UniProtKB-SubCell"/>
</dbReference>
<keyword evidence="2" id="KW-0813">Transport</keyword>
<evidence type="ECO:0000256" key="5">
    <source>
        <dbReference type="SAM" id="Coils"/>
    </source>
</evidence>
<organism evidence="6 7">
    <name type="scientific">Richelia sinica FACHB-800</name>
    <dbReference type="NCBI Taxonomy" id="1357546"/>
    <lineage>
        <taxon>Bacteria</taxon>
        <taxon>Bacillati</taxon>
        <taxon>Cyanobacteriota</taxon>
        <taxon>Cyanophyceae</taxon>
        <taxon>Nostocales</taxon>
        <taxon>Nostocaceae</taxon>
        <taxon>Richelia</taxon>
    </lineage>
</organism>
<keyword evidence="7" id="KW-1185">Reference proteome</keyword>
<comment type="subcellular location">
    <subcellularLocation>
        <location evidence="1">Periplasm</location>
    </subcellularLocation>
</comment>
<keyword evidence="5" id="KW-0175">Coiled coil</keyword>
<accession>A0A975Y5W6</accession>
<protein>
    <submittedName>
        <fullName evidence="6">Extracellular solute-binding protein, family 1</fullName>
    </submittedName>
</protein>
<proteinExistence type="predicted"/>
<dbReference type="EMBL" id="CP021056">
    <property type="protein sequence ID" value="QXE24644.1"/>
    <property type="molecule type" value="Genomic_DNA"/>
</dbReference>
<sequence length="384" mass="43785">MDRRSFLLGTGTLAISHLLTGCAGKEQIELKVQLLQGSIPGQLVNQFRKGLQKQQQVKFTPIGQIEQLFKQLKIWQQQQQGKEKTDWTSYIPFISGQKHPLADLTTVGDYWLSAAISQKLIEPLDTTKIKQWSSLDSKWQELVKRDEQGNPDPQGKIWGVPYRWGSTAIVYNRDKFQALGWQPTDWSDLWRSELRSQISLLNQPREVIGLVLKKLGHSYNTTNLDQISALETELKSLNQQVKFYDSTKYLEPLIIGDTWLAVGWSNDIIPVLGRNPQLSAFVPKSGTAMWADVWIRPQGGKNSDLVYQWIDFCLQEQTANTIKLLTKVNSPIATNVNVKEFQPPVQNLLFPSPEIVAKSEFLLPLSPQINQQYHDLFTKIQQST</sequence>
<dbReference type="PANTHER" id="PTHR30222">
    <property type="entry name" value="SPERMIDINE/PUTRESCINE-BINDING PERIPLASMIC PROTEIN"/>
    <property type="match status" value="1"/>
</dbReference>
<dbReference type="GO" id="GO:0019808">
    <property type="term" value="F:polyamine binding"/>
    <property type="evidence" value="ECO:0007669"/>
    <property type="project" value="InterPro"/>
</dbReference>
<keyword evidence="3" id="KW-0732">Signal</keyword>
<dbReference type="SUPFAM" id="SSF53850">
    <property type="entry name" value="Periplasmic binding protein-like II"/>
    <property type="match status" value="1"/>
</dbReference>
<dbReference type="Pfam" id="PF13343">
    <property type="entry name" value="SBP_bac_6"/>
    <property type="match status" value="1"/>
</dbReference>
<gene>
    <name evidence="6" type="ORF">B6N60_03351</name>
</gene>
<keyword evidence="4" id="KW-0574">Periplasm</keyword>
<dbReference type="PROSITE" id="PS51257">
    <property type="entry name" value="PROKAR_LIPOPROTEIN"/>
    <property type="match status" value="1"/>
</dbReference>
<dbReference type="PRINTS" id="PR00909">
    <property type="entry name" value="SPERMDNBNDNG"/>
</dbReference>
<dbReference type="GO" id="GO:0015846">
    <property type="term" value="P:polyamine transport"/>
    <property type="evidence" value="ECO:0007669"/>
    <property type="project" value="InterPro"/>
</dbReference>
<dbReference type="Proteomes" id="UP000683511">
    <property type="component" value="Chromosome"/>
</dbReference>
<dbReference type="AlphaFoldDB" id="A0A975Y5W6"/>
<feature type="coiled-coil region" evidence="5">
    <location>
        <begin position="220"/>
        <end position="247"/>
    </location>
</feature>
<evidence type="ECO:0000313" key="6">
    <source>
        <dbReference type="EMBL" id="QXE24644.1"/>
    </source>
</evidence>
<evidence type="ECO:0000256" key="4">
    <source>
        <dbReference type="ARBA" id="ARBA00022764"/>
    </source>
</evidence>
<evidence type="ECO:0000256" key="2">
    <source>
        <dbReference type="ARBA" id="ARBA00022448"/>
    </source>
</evidence>
<dbReference type="RefSeq" id="WP_190601482.1">
    <property type="nucleotide sequence ID" value="NZ_CP021056.1"/>
</dbReference>
<reference evidence="6" key="1">
    <citation type="submission" date="2017-04" db="EMBL/GenBank/DDBJ databases">
        <title>Genome deletions in a multicellular cyanobacterial endosymbiont for morphological adaptation in marine diatoms.</title>
        <authorList>
            <person name="Wang Y."/>
            <person name="Gao H."/>
            <person name="Li R."/>
            <person name="Xu X."/>
        </authorList>
    </citation>
    <scope>NUCLEOTIDE SEQUENCE</scope>
    <source>
        <strain evidence="6">FACHB 800</strain>
    </source>
</reference>
<evidence type="ECO:0000256" key="1">
    <source>
        <dbReference type="ARBA" id="ARBA00004418"/>
    </source>
</evidence>
<dbReference type="InterPro" id="IPR001188">
    <property type="entry name" value="Sperm_putr-bd"/>
</dbReference>
<name>A0A975Y5W6_9NOST</name>
<evidence type="ECO:0000256" key="3">
    <source>
        <dbReference type="ARBA" id="ARBA00022729"/>
    </source>
</evidence>